<dbReference type="GO" id="GO:0045131">
    <property type="term" value="F:pre-mRNA branch point binding"/>
    <property type="evidence" value="ECO:0007669"/>
    <property type="project" value="UniProtKB-UniRule"/>
</dbReference>
<evidence type="ECO:0000256" key="3">
    <source>
        <dbReference type="PROSITE-ProRule" id="PRU00117"/>
    </source>
</evidence>
<dbReference type="InterPro" id="IPR032570">
    <property type="entry name" value="SF1-HH"/>
</dbReference>
<dbReference type="Proteomes" id="UP000005237">
    <property type="component" value="Unassembled WGS sequence"/>
</dbReference>
<keyword evidence="4" id="KW-0507">mRNA processing</keyword>
<dbReference type="AlphaFoldDB" id="A0A8R1EST6"/>
<comment type="similarity">
    <text evidence="4">Belongs to the BBP/SF1 family.</text>
</comment>
<accession>A0A8R1EST6</accession>
<keyword evidence="8" id="KW-1185">Reference proteome</keyword>
<evidence type="ECO:0000313" key="7">
    <source>
        <dbReference type="EnsemblMetazoa" id="CJA41371.1"/>
    </source>
</evidence>
<dbReference type="InterPro" id="IPR055256">
    <property type="entry name" value="KH_1_KHDC4/BBP-like"/>
</dbReference>
<dbReference type="GO" id="GO:0005681">
    <property type="term" value="C:spliceosomal complex"/>
    <property type="evidence" value="ECO:0007669"/>
    <property type="project" value="UniProtKB-KW"/>
</dbReference>
<organism evidence="7 8">
    <name type="scientific">Caenorhabditis japonica</name>
    <dbReference type="NCBI Taxonomy" id="281687"/>
    <lineage>
        <taxon>Eukaryota</taxon>
        <taxon>Metazoa</taxon>
        <taxon>Ecdysozoa</taxon>
        <taxon>Nematoda</taxon>
        <taxon>Chromadorea</taxon>
        <taxon>Rhabditida</taxon>
        <taxon>Rhabditina</taxon>
        <taxon>Rhabditomorpha</taxon>
        <taxon>Rhabditoidea</taxon>
        <taxon>Rhabditidae</taxon>
        <taxon>Peloderinae</taxon>
        <taxon>Caenorhabditis</taxon>
    </lineage>
</organism>
<comment type="function">
    <text evidence="4">Necessary for the splicing of pre-mRNA. Has a role in the recognition of the branch site (5'-UACUAAC-3'), the pyrimidine tract and the 3'-splice site at the 3'-end of introns.</text>
</comment>
<dbReference type="GO" id="GO:0008270">
    <property type="term" value="F:zinc ion binding"/>
    <property type="evidence" value="ECO:0007669"/>
    <property type="project" value="UniProtKB-UniRule"/>
</dbReference>
<protein>
    <recommendedName>
        <fullName evidence="4">Branchpoint-bridging protein</fullName>
    </recommendedName>
</protein>
<reference evidence="7" key="2">
    <citation type="submission" date="2022-06" db="UniProtKB">
        <authorList>
            <consortium name="EnsemblMetazoa"/>
        </authorList>
    </citation>
    <scope>IDENTIFICATION</scope>
    <source>
        <strain evidence="7">DF5081</strain>
    </source>
</reference>
<dbReference type="EnsemblMetazoa" id="CJA41371.1">
    <property type="protein sequence ID" value="CJA41371.1"/>
    <property type="gene ID" value="WBGene00217219"/>
</dbReference>
<dbReference type="Pfam" id="PF22675">
    <property type="entry name" value="KH-I_KHDC4-BBP"/>
    <property type="match status" value="1"/>
</dbReference>
<evidence type="ECO:0000259" key="5">
    <source>
        <dbReference type="Pfam" id="PF16275"/>
    </source>
</evidence>
<sequence>MSRPGAWSRVGSNLWKYLKGDVSKKSPSPEPVYDANGKRLNTREVRKRQELEQSRHEKIQALLRINPSFKPPADYRAPNIRLHDKVWIPQEQFPDLNFVGLLIGPRGNTLKSLEAETGAKIIIR</sequence>
<feature type="domain" description="KHDC4/BBP-like KH-domain type I" evidence="6">
    <location>
        <begin position="93"/>
        <end position="124"/>
    </location>
</feature>
<dbReference type="SUPFAM" id="SSF54791">
    <property type="entry name" value="Eukaryotic type KH-domain (KH-domain type I)"/>
    <property type="match status" value="1"/>
</dbReference>
<proteinExistence type="inferred from homology"/>
<dbReference type="GO" id="GO:0000398">
    <property type="term" value="P:mRNA splicing, via spliceosome"/>
    <property type="evidence" value="ECO:0007669"/>
    <property type="project" value="UniProtKB-UniRule"/>
</dbReference>
<keyword evidence="4" id="KW-0747">Spliceosome</keyword>
<dbReference type="PANTHER" id="PTHR11208:SF45">
    <property type="entry name" value="SPLICING FACTOR 1"/>
    <property type="match status" value="1"/>
</dbReference>
<evidence type="ECO:0000256" key="4">
    <source>
        <dbReference type="RuleBase" id="RU367126"/>
    </source>
</evidence>
<dbReference type="Gene3D" id="6.10.140.1790">
    <property type="match status" value="1"/>
</dbReference>
<dbReference type="PANTHER" id="PTHR11208">
    <property type="entry name" value="RNA-BINDING PROTEIN RELATED"/>
    <property type="match status" value="1"/>
</dbReference>
<keyword evidence="1 4" id="KW-0479">Metal-binding</keyword>
<dbReference type="Pfam" id="PF16275">
    <property type="entry name" value="SF1-HH"/>
    <property type="match status" value="1"/>
</dbReference>
<keyword evidence="4" id="KW-0862">Zinc</keyword>
<name>A0A8R1EST6_CAEJA</name>
<keyword evidence="4" id="KW-0508">mRNA splicing</keyword>
<keyword evidence="4" id="KW-0863">Zinc-finger</keyword>
<comment type="subcellular location">
    <subcellularLocation>
        <location evidence="4">Nucleus</location>
    </subcellularLocation>
</comment>
<dbReference type="InterPro" id="IPR036612">
    <property type="entry name" value="KH_dom_type_1_sf"/>
</dbReference>
<evidence type="ECO:0000256" key="2">
    <source>
        <dbReference type="ARBA" id="ARBA00022884"/>
    </source>
</evidence>
<evidence type="ECO:0000256" key="1">
    <source>
        <dbReference type="ARBA" id="ARBA00022723"/>
    </source>
</evidence>
<reference evidence="8" key="1">
    <citation type="submission" date="2010-08" db="EMBL/GenBank/DDBJ databases">
        <authorList>
            <consortium name="Caenorhabditis japonica Sequencing Consortium"/>
            <person name="Wilson R.K."/>
        </authorList>
    </citation>
    <scope>NUCLEOTIDE SEQUENCE [LARGE SCALE GENOMIC DNA]</scope>
    <source>
        <strain evidence="8">DF5081</strain>
    </source>
</reference>
<keyword evidence="2 3" id="KW-0694">RNA-binding</keyword>
<keyword evidence="4" id="KW-0539">Nucleus</keyword>
<evidence type="ECO:0000259" key="6">
    <source>
        <dbReference type="Pfam" id="PF22675"/>
    </source>
</evidence>
<dbReference type="InterPro" id="IPR045071">
    <property type="entry name" value="BBP-like"/>
</dbReference>
<dbReference type="Gene3D" id="3.30.1370.10">
    <property type="entry name" value="K Homology domain, type 1"/>
    <property type="match status" value="1"/>
</dbReference>
<dbReference type="GO" id="GO:0048024">
    <property type="term" value="P:regulation of mRNA splicing, via spliceosome"/>
    <property type="evidence" value="ECO:0007669"/>
    <property type="project" value="TreeGrafter"/>
</dbReference>
<dbReference type="InterPro" id="IPR047086">
    <property type="entry name" value="SF1-HH_sf"/>
</dbReference>
<dbReference type="GO" id="GO:0003729">
    <property type="term" value="F:mRNA binding"/>
    <property type="evidence" value="ECO:0007669"/>
    <property type="project" value="TreeGrafter"/>
</dbReference>
<evidence type="ECO:0000313" key="8">
    <source>
        <dbReference type="Proteomes" id="UP000005237"/>
    </source>
</evidence>
<dbReference type="PROSITE" id="PS50084">
    <property type="entry name" value="KH_TYPE_1"/>
    <property type="match status" value="1"/>
</dbReference>
<feature type="domain" description="Splicing factor 1 helix-hairpin" evidence="5">
    <location>
        <begin position="23"/>
        <end position="76"/>
    </location>
</feature>